<comment type="caution">
    <text evidence="2">The sequence shown here is derived from an EMBL/GenBank/DDBJ whole genome shotgun (WGS) entry which is preliminary data.</text>
</comment>
<gene>
    <name evidence="2" type="ORF">EJB05_00504</name>
</gene>
<sequence>METDIILESGLFGLNLRVTPLPPPLDKNRLRNHLLGRRGGGASGDRRRPLLARLTQARPVARLVPSLPQCFAEAEVRACGGGAGTRVARRHSFLHEATTIAAATAVPLHPPTTETSGSGEDAEAAAAIKIQSAFGSSLVRHDSCATFCAEGALRGMVKLQAMVRG</sequence>
<accession>A0A5J9WMN4</accession>
<evidence type="ECO:0000313" key="3">
    <source>
        <dbReference type="Proteomes" id="UP000324897"/>
    </source>
</evidence>
<feature type="region of interest" description="Disordered" evidence="1">
    <location>
        <begin position="29"/>
        <end position="48"/>
    </location>
</feature>
<evidence type="ECO:0000256" key="1">
    <source>
        <dbReference type="SAM" id="MobiDB-lite"/>
    </source>
</evidence>
<protein>
    <submittedName>
        <fullName evidence="2">Uncharacterized protein</fullName>
    </submittedName>
</protein>
<feature type="non-terminal residue" evidence="2">
    <location>
        <position position="1"/>
    </location>
</feature>
<dbReference type="Proteomes" id="UP000324897">
    <property type="component" value="Chromosome 6"/>
</dbReference>
<dbReference type="Gramene" id="TVU49206">
    <property type="protein sequence ID" value="TVU49206"/>
    <property type="gene ID" value="EJB05_00504"/>
</dbReference>
<organism evidence="2 3">
    <name type="scientific">Eragrostis curvula</name>
    <name type="common">weeping love grass</name>
    <dbReference type="NCBI Taxonomy" id="38414"/>
    <lineage>
        <taxon>Eukaryota</taxon>
        <taxon>Viridiplantae</taxon>
        <taxon>Streptophyta</taxon>
        <taxon>Embryophyta</taxon>
        <taxon>Tracheophyta</taxon>
        <taxon>Spermatophyta</taxon>
        <taxon>Magnoliopsida</taxon>
        <taxon>Liliopsida</taxon>
        <taxon>Poales</taxon>
        <taxon>Poaceae</taxon>
        <taxon>PACMAD clade</taxon>
        <taxon>Chloridoideae</taxon>
        <taxon>Eragrostideae</taxon>
        <taxon>Eragrostidinae</taxon>
        <taxon>Eragrostis</taxon>
    </lineage>
</organism>
<dbReference type="AlphaFoldDB" id="A0A5J9WMN4"/>
<dbReference type="EMBL" id="RWGY01000002">
    <property type="protein sequence ID" value="TVU49206.1"/>
    <property type="molecule type" value="Genomic_DNA"/>
</dbReference>
<proteinExistence type="predicted"/>
<reference evidence="2 3" key="1">
    <citation type="journal article" date="2019" name="Sci. Rep.">
        <title>A high-quality genome of Eragrostis curvula grass provides insights into Poaceae evolution and supports new strategies to enhance forage quality.</title>
        <authorList>
            <person name="Carballo J."/>
            <person name="Santos B.A.C.M."/>
            <person name="Zappacosta D."/>
            <person name="Garbus I."/>
            <person name="Selva J.P."/>
            <person name="Gallo C.A."/>
            <person name="Diaz A."/>
            <person name="Albertini E."/>
            <person name="Caccamo M."/>
            <person name="Echenique V."/>
        </authorList>
    </citation>
    <scope>NUCLEOTIDE SEQUENCE [LARGE SCALE GENOMIC DNA]</scope>
    <source>
        <strain evidence="3">cv. Victoria</strain>
        <tissue evidence="2">Leaf</tissue>
    </source>
</reference>
<name>A0A5J9WMN4_9POAL</name>
<keyword evidence="3" id="KW-1185">Reference proteome</keyword>
<evidence type="ECO:0000313" key="2">
    <source>
        <dbReference type="EMBL" id="TVU49206.1"/>
    </source>
</evidence>